<feature type="region of interest" description="Disordered" evidence="4">
    <location>
        <begin position="891"/>
        <end position="918"/>
    </location>
</feature>
<dbReference type="Proteomes" id="UP000663845">
    <property type="component" value="Unassembled WGS sequence"/>
</dbReference>
<dbReference type="SUPFAM" id="SSF56399">
    <property type="entry name" value="ADP-ribosylation"/>
    <property type="match status" value="1"/>
</dbReference>
<protein>
    <submittedName>
        <fullName evidence="5">Uncharacterized protein</fullName>
    </submittedName>
</protein>
<dbReference type="PANTHER" id="PTHR45641">
    <property type="entry name" value="TETRATRICOPEPTIDE REPEAT PROTEIN (AFU_ORTHOLOGUE AFUA_6G03870)"/>
    <property type="match status" value="1"/>
</dbReference>
<reference evidence="5" key="1">
    <citation type="submission" date="2021-02" db="EMBL/GenBank/DDBJ databases">
        <authorList>
            <person name="Nowell W R."/>
        </authorList>
    </citation>
    <scope>NUCLEOTIDE SEQUENCE</scope>
</reference>
<accession>A0A814RLX0</accession>
<feature type="compositionally biased region" description="Low complexity" evidence="4">
    <location>
        <begin position="895"/>
        <end position="909"/>
    </location>
</feature>
<dbReference type="SUPFAM" id="SSF48452">
    <property type="entry name" value="TPR-like"/>
    <property type="match status" value="2"/>
</dbReference>
<evidence type="ECO:0000256" key="4">
    <source>
        <dbReference type="SAM" id="MobiDB-lite"/>
    </source>
</evidence>
<dbReference type="PROSITE" id="PS50293">
    <property type="entry name" value="TPR_REGION"/>
    <property type="match status" value="1"/>
</dbReference>
<feature type="repeat" description="TPR" evidence="3">
    <location>
        <begin position="474"/>
        <end position="507"/>
    </location>
</feature>
<gene>
    <name evidence="5" type="ORF">JYZ213_LOCUS23242</name>
</gene>
<evidence type="ECO:0000313" key="6">
    <source>
        <dbReference type="Proteomes" id="UP000663845"/>
    </source>
</evidence>
<dbReference type="Gene3D" id="1.25.40.10">
    <property type="entry name" value="Tetratricopeptide repeat domain"/>
    <property type="match status" value="3"/>
</dbReference>
<proteinExistence type="predicted"/>
<dbReference type="PROSITE" id="PS50005">
    <property type="entry name" value="TPR"/>
    <property type="match status" value="5"/>
</dbReference>
<keyword evidence="1" id="KW-0677">Repeat</keyword>
<feature type="repeat" description="TPR" evidence="3">
    <location>
        <begin position="560"/>
        <end position="593"/>
    </location>
</feature>
<dbReference type="SMART" id="SM00028">
    <property type="entry name" value="TPR"/>
    <property type="match status" value="8"/>
</dbReference>
<feature type="repeat" description="TPR" evidence="3">
    <location>
        <begin position="813"/>
        <end position="846"/>
    </location>
</feature>
<evidence type="ECO:0000256" key="2">
    <source>
        <dbReference type="ARBA" id="ARBA00022803"/>
    </source>
</evidence>
<feature type="repeat" description="TPR" evidence="3">
    <location>
        <begin position="518"/>
        <end position="551"/>
    </location>
</feature>
<organism evidence="5 6">
    <name type="scientific">Adineta steineri</name>
    <dbReference type="NCBI Taxonomy" id="433720"/>
    <lineage>
        <taxon>Eukaryota</taxon>
        <taxon>Metazoa</taxon>
        <taxon>Spiralia</taxon>
        <taxon>Gnathifera</taxon>
        <taxon>Rotifera</taxon>
        <taxon>Eurotatoria</taxon>
        <taxon>Bdelloidea</taxon>
        <taxon>Adinetida</taxon>
        <taxon>Adinetidae</taxon>
        <taxon>Adineta</taxon>
    </lineage>
</organism>
<dbReference type="InterPro" id="IPR011990">
    <property type="entry name" value="TPR-like_helical_dom_sf"/>
</dbReference>
<evidence type="ECO:0000256" key="1">
    <source>
        <dbReference type="ARBA" id="ARBA00022737"/>
    </source>
</evidence>
<sequence>MAKNINRYLNEITVNRENIRLIYLDKFEPSIEIQTKLFEINPAIQFYTDIQLCIDFLQLNSNEEIFLIISNILLTDIFSSIYSLQSILAIFIYDDKQIINELEFKLKYPKIIDIYTNQNDLFNSIKENILLIEKQIFIYSLFNPKIQNLTHESALFRWYQMLINILKQIPHNEYKRDEILNKCLQYYRMNNYELDTIISFRQSYTSQQAIQWYTKECFLYRFLNRALYIHDIEYLYSFQYFIIDICLEIEKEYEMIKNEKYLIVYRAQFMSNDEIEELKKNIGCFISINNFILTTRNKNYSLAFFQQHFTTKENILFEIHIDFSIQTNLLADLSSSLNGEQNILLNINSIFKIDSIEYNTINNLWEIKLITNHDGTKHINEYFKWIENEMNYQNSIIYFGHLLWNNLKEINQGKTYFQILSKSFPNEYIHMSEIYFELGNIYDELKEYSLALNKYQHALKICQKQLTIDHTRIALLLNNIGIVYKHMGNYDRAIEFYGQSLYIYETKCSKNKNQFYRANTISNLGLAYKDKNDYDTALTYLNLAYDIRHDILSKDHLLLANSLNNIGQIYHDKNDLNQALNYYQQALSIQENNNSNDSLDKAITIRNIGLIYRDKQDWPNALNYLNRTLEIRQHCLHNINYPDTAICYGDIGNIYEKMNKLDLALNNYFQQLQIEEHCLPLNHKNLIIHFDLIVNLLKKTDQSNKAMELCQEKLLHLKHILGNDYENHPRIAHIFVLIATIYEDENPKQADQHYQQALTILENKKNEEILQTCLSPMTNFYWKCRMFDRALVCQMKLLNIRRSTLSSNHNDIAYTLRGLARLYRAMNKSNDALHYFHQSLNILQSNYGSEHADVKNIQNEIFELKDIIHSVPLNTNEESNINQSAINTHKQLVTSPSNESKLPSSSSSSMNIEKKNQPSPSILKSAFCIII</sequence>
<dbReference type="AlphaFoldDB" id="A0A814RLX0"/>
<feature type="repeat" description="TPR" evidence="3">
    <location>
        <begin position="432"/>
        <end position="465"/>
    </location>
</feature>
<keyword evidence="2 3" id="KW-0802">TPR repeat</keyword>
<dbReference type="PROSITE" id="PS51996">
    <property type="entry name" value="TR_MART"/>
    <property type="match status" value="1"/>
</dbReference>
<dbReference type="PANTHER" id="PTHR45641:SF19">
    <property type="entry name" value="NEPHROCYSTIN-3"/>
    <property type="match status" value="1"/>
</dbReference>
<comment type="caution">
    <text evidence="5">The sequence shown here is derived from an EMBL/GenBank/DDBJ whole genome shotgun (WGS) entry which is preliminary data.</text>
</comment>
<dbReference type="InterPro" id="IPR019734">
    <property type="entry name" value="TPR_rpt"/>
</dbReference>
<evidence type="ECO:0000256" key="3">
    <source>
        <dbReference type="PROSITE-ProRule" id="PRU00339"/>
    </source>
</evidence>
<name>A0A814RLX0_9BILA</name>
<dbReference type="Pfam" id="PF13424">
    <property type="entry name" value="TPR_12"/>
    <property type="match status" value="4"/>
</dbReference>
<dbReference type="EMBL" id="CAJNOG010000272">
    <property type="protein sequence ID" value="CAF1135179.1"/>
    <property type="molecule type" value="Genomic_DNA"/>
</dbReference>
<evidence type="ECO:0000313" key="5">
    <source>
        <dbReference type="EMBL" id="CAF1135179.1"/>
    </source>
</evidence>